<organism evidence="3 4">
    <name type="scientific">Ktedonobacter racemifer DSM 44963</name>
    <dbReference type="NCBI Taxonomy" id="485913"/>
    <lineage>
        <taxon>Bacteria</taxon>
        <taxon>Bacillati</taxon>
        <taxon>Chloroflexota</taxon>
        <taxon>Ktedonobacteria</taxon>
        <taxon>Ktedonobacterales</taxon>
        <taxon>Ktedonobacteraceae</taxon>
        <taxon>Ktedonobacter</taxon>
    </lineage>
</organism>
<dbReference type="InterPro" id="IPR011053">
    <property type="entry name" value="Single_hybrid_motif"/>
</dbReference>
<dbReference type="InterPro" id="IPR001882">
    <property type="entry name" value="Biotin_BS"/>
</dbReference>
<gene>
    <name evidence="3" type="ORF">Krac_11993</name>
</gene>
<dbReference type="OrthoDB" id="3730619at2"/>
<evidence type="ECO:0000313" key="4">
    <source>
        <dbReference type="Proteomes" id="UP000004508"/>
    </source>
</evidence>
<dbReference type="eggNOG" id="COG4770">
    <property type="taxonomic scope" value="Bacteria"/>
</dbReference>
<dbReference type="Gene3D" id="2.40.50.100">
    <property type="match status" value="1"/>
</dbReference>
<dbReference type="InterPro" id="IPR050709">
    <property type="entry name" value="Biotin_Carboxyl_Carrier/Decarb"/>
</dbReference>
<dbReference type="CDD" id="cd06850">
    <property type="entry name" value="biotinyl_domain"/>
    <property type="match status" value="1"/>
</dbReference>
<protein>
    <submittedName>
        <fullName evidence="3">Biotin/lipoyl attachment domain-containing protein</fullName>
    </submittedName>
</protein>
<dbReference type="Proteomes" id="UP000004508">
    <property type="component" value="Unassembled WGS sequence"/>
</dbReference>
<dbReference type="PROSITE" id="PS00188">
    <property type="entry name" value="BIOTIN"/>
    <property type="match status" value="1"/>
</dbReference>
<proteinExistence type="predicted"/>
<dbReference type="EMBL" id="ADVG01000001">
    <property type="protein sequence ID" value="EFH90373.1"/>
    <property type="molecule type" value="Genomic_DNA"/>
</dbReference>
<dbReference type="FunFam" id="2.40.50.100:FF:000003">
    <property type="entry name" value="Acetyl-CoA carboxylase biotin carboxyl carrier protein"/>
    <property type="match status" value="1"/>
</dbReference>
<evidence type="ECO:0000256" key="1">
    <source>
        <dbReference type="ARBA" id="ARBA00023267"/>
    </source>
</evidence>
<feature type="domain" description="Lipoyl-binding" evidence="2">
    <location>
        <begin position="113"/>
        <end position="187"/>
    </location>
</feature>
<keyword evidence="4" id="KW-1185">Reference proteome</keyword>
<dbReference type="InParanoid" id="D6TEK0"/>
<evidence type="ECO:0000313" key="3">
    <source>
        <dbReference type="EMBL" id="EFH90373.1"/>
    </source>
</evidence>
<dbReference type="AlphaFoldDB" id="D6TEK0"/>
<dbReference type="STRING" id="485913.Krac_11993"/>
<keyword evidence="1" id="KW-0092">Biotin</keyword>
<evidence type="ECO:0000259" key="2">
    <source>
        <dbReference type="PROSITE" id="PS50968"/>
    </source>
</evidence>
<comment type="caution">
    <text evidence="3">The sequence shown here is derived from an EMBL/GenBank/DDBJ whole genome shotgun (WGS) entry which is preliminary data.</text>
</comment>
<dbReference type="PANTHER" id="PTHR45266">
    <property type="entry name" value="OXALOACETATE DECARBOXYLASE ALPHA CHAIN"/>
    <property type="match status" value="1"/>
</dbReference>
<accession>D6TEK0</accession>
<sequence>MTYIATSQASKETYRVTTGDNGASQSIQLEETTFPIDWRQVATLASESQSSGRSGGHFSLIIAGRSYDIFARRITRADQRDSETYEIHIAGQRFEIKVEDEHTRLLSSLVKGSTASGMASVAAPMPGLVVRVPIEPGATVQEGETVVILEAMKMENDLNAPISGTIQEVRVKKGQAVDQGEVLIIIAGEQES</sequence>
<dbReference type="PANTHER" id="PTHR45266:SF3">
    <property type="entry name" value="OXALOACETATE DECARBOXYLASE ALPHA CHAIN"/>
    <property type="match status" value="1"/>
</dbReference>
<dbReference type="Pfam" id="PF00364">
    <property type="entry name" value="Biotin_lipoyl"/>
    <property type="match status" value="1"/>
</dbReference>
<reference evidence="3 4" key="1">
    <citation type="journal article" date="2011" name="Stand. Genomic Sci.">
        <title>Non-contiguous finished genome sequence and contextual data of the filamentous soil bacterium Ktedonobacter racemifer type strain (SOSP1-21).</title>
        <authorList>
            <person name="Chang Y.J."/>
            <person name="Land M."/>
            <person name="Hauser L."/>
            <person name="Chertkov O."/>
            <person name="Del Rio T.G."/>
            <person name="Nolan M."/>
            <person name="Copeland A."/>
            <person name="Tice H."/>
            <person name="Cheng J.F."/>
            <person name="Lucas S."/>
            <person name="Han C."/>
            <person name="Goodwin L."/>
            <person name="Pitluck S."/>
            <person name="Ivanova N."/>
            <person name="Ovchinikova G."/>
            <person name="Pati A."/>
            <person name="Chen A."/>
            <person name="Palaniappan K."/>
            <person name="Mavromatis K."/>
            <person name="Liolios K."/>
            <person name="Brettin T."/>
            <person name="Fiebig A."/>
            <person name="Rohde M."/>
            <person name="Abt B."/>
            <person name="Goker M."/>
            <person name="Detter J.C."/>
            <person name="Woyke T."/>
            <person name="Bristow J."/>
            <person name="Eisen J.A."/>
            <person name="Markowitz V."/>
            <person name="Hugenholtz P."/>
            <person name="Kyrpides N.C."/>
            <person name="Klenk H.P."/>
            <person name="Lapidus A."/>
        </authorList>
    </citation>
    <scope>NUCLEOTIDE SEQUENCE [LARGE SCALE GENOMIC DNA]</scope>
    <source>
        <strain evidence="4">DSM 44963</strain>
    </source>
</reference>
<dbReference type="InterPro" id="IPR000089">
    <property type="entry name" value="Biotin_lipoyl"/>
</dbReference>
<dbReference type="RefSeq" id="WP_007907692.1">
    <property type="nucleotide sequence ID" value="NZ_ADVG01000001.1"/>
</dbReference>
<dbReference type="SUPFAM" id="SSF51230">
    <property type="entry name" value="Single hybrid motif"/>
    <property type="match status" value="1"/>
</dbReference>
<name>D6TEK0_KTERA</name>
<dbReference type="PROSITE" id="PS50968">
    <property type="entry name" value="BIOTINYL_LIPOYL"/>
    <property type="match status" value="1"/>
</dbReference>